<protein>
    <submittedName>
        <fullName evidence="1">Uncharacterized protein</fullName>
    </submittedName>
</protein>
<reference evidence="1" key="1">
    <citation type="submission" date="2023-03" db="EMBL/GenBank/DDBJ databases">
        <title>Chromosome-level genomes of two armyworms, Mythimna separata and Mythimna loreyi, provide insights into the biosynthesis and reception of sex pheromones.</title>
        <authorList>
            <person name="Zhao H."/>
        </authorList>
    </citation>
    <scope>NUCLEOTIDE SEQUENCE</scope>
    <source>
        <strain evidence="1">BeijingLab</strain>
        <tissue evidence="1">Pupa</tissue>
    </source>
</reference>
<proteinExistence type="predicted"/>
<comment type="caution">
    <text evidence="1">The sequence shown here is derived from an EMBL/GenBank/DDBJ whole genome shotgun (WGS) entry which is preliminary data.</text>
</comment>
<dbReference type="Proteomes" id="UP001231518">
    <property type="component" value="Chromosome 25"/>
</dbReference>
<evidence type="ECO:0000313" key="1">
    <source>
        <dbReference type="EMBL" id="KAJ8708336.1"/>
    </source>
</evidence>
<organism evidence="1 2">
    <name type="scientific">Mythimna separata</name>
    <name type="common">Oriental armyworm</name>
    <name type="synonym">Pseudaletia separata</name>
    <dbReference type="NCBI Taxonomy" id="271217"/>
    <lineage>
        <taxon>Eukaryota</taxon>
        <taxon>Metazoa</taxon>
        <taxon>Ecdysozoa</taxon>
        <taxon>Arthropoda</taxon>
        <taxon>Hexapoda</taxon>
        <taxon>Insecta</taxon>
        <taxon>Pterygota</taxon>
        <taxon>Neoptera</taxon>
        <taxon>Endopterygota</taxon>
        <taxon>Lepidoptera</taxon>
        <taxon>Glossata</taxon>
        <taxon>Ditrysia</taxon>
        <taxon>Noctuoidea</taxon>
        <taxon>Noctuidae</taxon>
        <taxon>Noctuinae</taxon>
        <taxon>Hadenini</taxon>
        <taxon>Mythimna</taxon>
    </lineage>
</organism>
<dbReference type="EMBL" id="JARGEI010000026">
    <property type="protein sequence ID" value="KAJ8708336.1"/>
    <property type="molecule type" value="Genomic_DNA"/>
</dbReference>
<gene>
    <name evidence="1" type="ORF">PYW07_010461</name>
</gene>
<name>A0AAD7Y9Z2_MYTSE</name>
<sequence length="1190" mass="139768">MIILTGSNLGERQRELNEKVKEATAKSVEFDEIKDTAEESDVDKLFKIDLASKYLNVDYIIEVLKSGDSLFVSRALNKSTWIYGEAFSHIINVDNLHKNVIPFMSIKMKKKLLASIAVHVKNEIRAEEFYKYCMENKLKTLAMKFLNYTSETFKLEALKDKTVYHMIVQFESDYLKHFFGSSFTLAEAFIKAFNEISRLKVFRGLSYLYTVSDVKYLDLLEKYAVVAAYQHTFLGLRISKSIMKQHKDRVLKNPSLYIRILSTGAVKKYVTAEDARIYAVAVLPDVVELFWNQNYMTKYKYFLDKITVDKFQFVKQIFTDKYPEQDFETTPTFYHKQLYKLMTAEEKETWALKQIDSENEILGIGKDYLWYKFVSFEKAFEEIKKLVRITTDNSRRADMVLVLIESAKTQRDLEKLLKYYNERHANEAKFSKENFLDRILHNFNVFEFDEDCWTAFNKMFHNLEVYNITDYNSKAEFRIIALIYCIINKKEVPKAIKKHFKSEMQFYTLKTNTDKLTKEQQEMVFQYLFNFYMDEIKKFEDVPYEDEVKYGLRKYIHFTLDLLDQYDRTKEDCPELVNEFMKLDWSEFECHNLILAKSKKELTKDDLMRDLKKDAKLLVEQLPLIKTKIDSSYKYDISTVLKKLKTYFSDDVTKEYLKFFDSLLTEEQLWSRVSQAAAHGIFQLGDEKFKVAFMAKYTPKESTINHSEIDEKWLRIQQAICAHACYSRPPVPLKSILVYIKGDYVHFCLPMFNHYLAHLPLPACIEFVEALLDTPVSIQKHGIRLAFECFDPESLNTVVLRAWKKTKNVTLRLIMYKAVLTKISKVTVGQDLLFGTLKTLTLLLNPDDDDDVFGILLSRLPDHLMPEFIEVVWKLVCTFPPKPVNLSRTRNVVLHICNKIDTIRQEFVQGIIEQFIGTVFIQEEEYDVKLNSDAAALVDAKWKLTATYIINIMDEDDIAKKLDLTKLILKKCLKNPGARERKRALLKTCFNFIHDLESKTFCQDVKHYENVNKIMQLVLETIEEDLPIEEIYMEVWEIRLGIVARTVIAESKRKYPEQDQINKQVIKEIANNFANGLGILINDFVEKEMFFTTFSSDIQNKIISKTQTLKNIIDSSTKFTDMMTYVCLGLMEFEVTQIYLLVLNLLPASCRYEYEEAFAAIVVKVDKMNNKEVRCNLFRKLKNPYPPEYY</sequence>
<dbReference type="AlphaFoldDB" id="A0AAD7Y9Z2"/>
<evidence type="ECO:0000313" key="2">
    <source>
        <dbReference type="Proteomes" id="UP001231518"/>
    </source>
</evidence>
<accession>A0AAD7Y9Z2</accession>
<keyword evidence="2" id="KW-1185">Reference proteome</keyword>